<dbReference type="Gene3D" id="2.130.10.10">
    <property type="entry name" value="YVTN repeat-like/Quinoprotein amine dehydrogenase"/>
    <property type="match status" value="1"/>
</dbReference>
<organism evidence="8 9">
    <name type="scientific">Lasius niger</name>
    <name type="common">Black garden ant</name>
    <dbReference type="NCBI Taxonomy" id="67767"/>
    <lineage>
        <taxon>Eukaryota</taxon>
        <taxon>Metazoa</taxon>
        <taxon>Ecdysozoa</taxon>
        <taxon>Arthropoda</taxon>
        <taxon>Hexapoda</taxon>
        <taxon>Insecta</taxon>
        <taxon>Pterygota</taxon>
        <taxon>Neoptera</taxon>
        <taxon>Endopterygota</taxon>
        <taxon>Hymenoptera</taxon>
        <taxon>Apocrita</taxon>
        <taxon>Aculeata</taxon>
        <taxon>Formicoidea</taxon>
        <taxon>Formicidae</taxon>
        <taxon>Formicinae</taxon>
        <taxon>Lasius</taxon>
        <taxon>Lasius</taxon>
    </lineage>
</organism>
<dbReference type="InterPro" id="IPR015943">
    <property type="entry name" value="WD40/YVTN_repeat-like_dom_sf"/>
</dbReference>
<evidence type="ECO:0000256" key="5">
    <source>
        <dbReference type="ARBA" id="ARBA00022737"/>
    </source>
</evidence>
<dbReference type="GO" id="GO:0005776">
    <property type="term" value="C:autophagosome"/>
    <property type="evidence" value="ECO:0007669"/>
    <property type="project" value="UniProtKB-SubCell"/>
</dbReference>
<dbReference type="SUPFAM" id="SSF53187">
    <property type="entry name" value="Zn-dependent exopeptidases"/>
    <property type="match status" value="1"/>
</dbReference>
<dbReference type="InterPro" id="IPR007484">
    <property type="entry name" value="Peptidase_M28"/>
</dbReference>
<dbReference type="GO" id="GO:0006893">
    <property type="term" value="P:Golgi to plasma membrane transport"/>
    <property type="evidence" value="ECO:0007669"/>
    <property type="project" value="TreeGrafter"/>
</dbReference>
<dbReference type="PROSITE" id="PS00108">
    <property type="entry name" value="PROTEIN_KINASE_ST"/>
    <property type="match status" value="1"/>
</dbReference>
<dbReference type="GO" id="GO:0019905">
    <property type="term" value="F:syntaxin binding"/>
    <property type="evidence" value="ECO:0007669"/>
    <property type="project" value="TreeGrafter"/>
</dbReference>
<keyword evidence="4" id="KW-0853">WD repeat</keyword>
<feature type="region of interest" description="Disordered" evidence="6">
    <location>
        <begin position="1540"/>
        <end position="1559"/>
    </location>
</feature>
<evidence type="ECO:0000313" key="9">
    <source>
        <dbReference type="Proteomes" id="UP000036403"/>
    </source>
</evidence>
<dbReference type="FunFam" id="1.10.510.10:FF:001123">
    <property type="entry name" value="CK1/CK1/CK1-D protein kinase"/>
    <property type="match status" value="1"/>
</dbReference>
<dbReference type="GO" id="GO:0032878">
    <property type="term" value="P:regulation of establishment or maintenance of cell polarity"/>
    <property type="evidence" value="ECO:0007669"/>
    <property type="project" value="TreeGrafter"/>
</dbReference>
<keyword evidence="8" id="KW-0418">Kinase</keyword>
<feature type="region of interest" description="Disordered" evidence="6">
    <location>
        <begin position="1413"/>
        <end position="1441"/>
    </location>
</feature>
<feature type="region of interest" description="Disordered" evidence="6">
    <location>
        <begin position="1588"/>
        <end position="1613"/>
    </location>
</feature>
<feature type="compositionally biased region" description="Polar residues" evidence="6">
    <location>
        <begin position="1513"/>
        <end position="1524"/>
    </location>
</feature>
<evidence type="ECO:0000259" key="7">
    <source>
        <dbReference type="PROSITE" id="PS50011"/>
    </source>
</evidence>
<dbReference type="GO" id="GO:0008593">
    <property type="term" value="P:regulation of Notch signaling pathway"/>
    <property type="evidence" value="ECO:0007669"/>
    <property type="project" value="TreeGrafter"/>
</dbReference>
<dbReference type="GO" id="GO:0005886">
    <property type="term" value="C:plasma membrane"/>
    <property type="evidence" value="ECO:0007669"/>
    <property type="project" value="TreeGrafter"/>
</dbReference>
<dbReference type="InterPro" id="IPR000719">
    <property type="entry name" value="Prot_kinase_dom"/>
</dbReference>
<feature type="compositionally biased region" description="Polar residues" evidence="6">
    <location>
        <begin position="1413"/>
        <end position="1438"/>
    </location>
</feature>
<dbReference type="GO" id="GO:0005096">
    <property type="term" value="F:GTPase activator activity"/>
    <property type="evidence" value="ECO:0007669"/>
    <property type="project" value="TreeGrafter"/>
</dbReference>
<dbReference type="PANTHER" id="PTHR10241:SF29">
    <property type="entry name" value="LETHAL(2) GIANT LARVAE PROTEIN"/>
    <property type="match status" value="1"/>
</dbReference>
<keyword evidence="3" id="KW-0268">Exocytosis</keyword>
<name>A0A0J7L8B2_LASNI</name>
<dbReference type="Pfam" id="PF08366">
    <property type="entry name" value="LLGL"/>
    <property type="match status" value="1"/>
</dbReference>
<protein>
    <submittedName>
        <fullName evidence="8">Casein kinase i isoform epsilon</fullName>
    </submittedName>
</protein>
<accession>A0A0J7L8B2</accession>
<comment type="subcellular location">
    <subcellularLocation>
        <location evidence="1">Cytoplasmic vesicle</location>
        <location evidence="1">Autophagosome</location>
    </subcellularLocation>
</comment>
<comment type="caution">
    <text evidence="8">The sequence shown here is derived from an EMBL/GenBank/DDBJ whole genome shotgun (WGS) entry which is preliminary data.</text>
</comment>
<dbReference type="EMBL" id="LBMM01000322">
    <property type="protein sequence ID" value="KMR01381.1"/>
    <property type="molecule type" value="Genomic_DNA"/>
</dbReference>
<dbReference type="PaxDb" id="67767-A0A0J7L8B2"/>
<feature type="domain" description="Protein kinase" evidence="7">
    <location>
        <begin position="1073"/>
        <end position="1389"/>
    </location>
</feature>
<evidence type="ECO:0000256" key="3">
    <source>
        <dbReference type="ARBA" id="ARBA00022483"/>
    </source>
</evidence>
<evidence type="ECO:0000256" key="2">
    <source>
        <dbReference type="ARBA" id="ARBA00008070"/>
    </source>
</evidence>
<dbReference type="Pfam" id="PF00069">
    <property type="entry name" value="Pkinase"/>
    <property type="match status" value="1"/>
</dbReference>
<keyword evidence="9" id="KW-1185">Reference proteome</keyword>
<dbReference type="Pfam" id="PF04389">
    <property type="entry name" value="Peptidase_M28"/>
    <property type="match status" value="1"/>
</dbReference>
<dbReference type="Gene3D" id="3.40.630.10">
    <property type="entry name" value="Zn peptidases"/>
    <property type="match status" value="1"/>
</dbReference>
<dbReference type="SUPFAM" id="SSF50978">
    <property type="entry name" value="WD40 repeat-like"/>
    <property type="match status" value="1"/>
</dbReference>
<keyword evidence="5" id="KW-0677">Repeat</keyword>
<dbReference type="GO" id="GO:0051294">
    <property type="term" value="P:establishment of spindle orientation"/>
    <property type="evidence" value="ECO:0007669"/>
    <property type="project" value="TreeGrafter"/>
</dbReference>
<gene>
    <name evidence="8" type="ORF">RF55_972</name>
</gene>
<feature type="compositionally biased region" description="Polar residues" evidence="6">
    <location>
        <begin position="1540"/>
        <end position="1549"/>
    </location>
</feature>
<dbReference type="SMART" id="SM00320">
    <property type="entry name" value="WD40"/>
    <property type="match status" value="4"/>
</dbReference>
<evidence type="ECO:0000313" key="8">
    <source>
        <dbReference type="EMBL" id="KMR01381.1"/>
    </source>
</evidence>
<keyword evidence="8" id="KW-0808">Transferase</keyword>
<evidence type="ECO:0000256" key="4">
    <source>
        <dbReference type="ARBA" id="ARBA00022574"/>
    </source>
</evidence>
<evidence type="ECO:0000256" key="6">
    <source>
        <dbReference type="SAM" id="MobiDB-lite"/>
    </source>
</evidence>
<dbReference type="PANTHER" id="PTHR10241">
    <property type="entry name" value="LETHAL 2 GIANT LARVAE PROTEIN"/>
    <property type="match status" value="1"/>
</dbReference>
<dbReference type="PRINTS" id="PR00962">
    <property type="entry name" value="LETHAL2GIANT"/>
</dbReference>
<dbReference type="InterPro" id="IPR011009">
    <property type="entry name" value="Kinase-like_dom_sf"/>
</dbReference>
<dbReference type="GO" id="GO:0004672">
    <property type="term" value="F:protein kinase activity"/>
    <property type="evidence" value="ECO:0007669"/>
    <property type="project" value="InterPro"/>
</dbReference>
<dbReference type="InterPro" id="IPR000664">
    <property type="entry name" value="Lethal2_giant"/>
</dbReference>
<dbReference type="Proteomes" id="UP000036403">
    <property type="component" value="Unassembled WGS sequence"/>
</dbReference>
<dbReference type="Gene3D" id="1.10.510.10">
    <property type="entry name" value="Transferase(Phosphotransferase) domain 1"/>
    <property type="match status" value="1"/>
</dbReference>
<dbReference type="SUPFAM" id="SSF56112">
    <property type="entry name" value="Protein kinase-like (PK-like)"/>
    <property type="match status" value="1"/>
</dbReference>
<feature type="compositionally biased region" description="Polar residues" evidence="6">
    <location>
        <begin position="1588"/>
        <end position="1600"/>
    </location>
</feature>
<dbReference type="GO" id="GO:0006887">
    <property type="term" value="P:exocytosis"/>
    <property type="evidence" value="ECO:0007669"/>
    <property type="project" value="UniProtKB-KW"/>
</dbReference>
<dbReference type="OrthoDB" id="19944at2759"/>
<feature type="region of interest" description="Disordered" evidence="6">
    <location>
        <begin position="1045"/>
        <end position="1074"/>
    </location>
</feature>
<dbReference type="GO" id="GO:0030866">
    <property type="term" value="P:cortical actin cytoskeleton organization"/>
    <property type="evidence" value="ECO:0007669"/>
    <property type="project" value="TreeGrafter"/>
</dbReference>
<dbReference type="GO" id="GO:0045159">
    <property type="term" value="F:myosin II binding"/>
    <property type="evidence" value="ECO:0007669"/>
    <property type="project" value="TreeGrafter"/>
</dbReference>
<dbReference type="GO" id="GO:0030864">
    <property type="term" value="C:cortical actin cytoskeleton"/>
    <property type="evidence" value="ECO:0007669"/>
    <property type="project" value="TreeGrafter"/>
</dbReference>
<dbReference type="STRING" id="67767.A0A0J7L8B2"/>
<feature type="compositionally biased region" description="Basic and acidic residues" evidence="6">
    <location>
        <begin position="1494"/>
        <end position="1509"/>
    </location>
</feature>
<reference evidence="8 9" key="1">
    <citation type="submission" date="2015-04" db="EMBL/GenBank/DDBJ databases">
        <title>Lasius niger genome sequencing.</title>
        <authorList>
            <person name="Konorov E.A."/>
            <person name="Nikitin M.A."/>
            <person name="Kirill M.V."/>
            <person name="Chang P."/>
        </authorList>
    </citation>
    <scope>NUCLEOTIDE SEQUENCE [LARGE SCALE GENOMIC DNA]</scope>
    <source>
        <tissue evidence="8">Whole</tissue>
    </source>
</reference>
<dbReference type="PROSITE" id="PS50011">
    <property type="entry name" value="PROTEIN_KINASE_DOM"/>
    <property type="match status" value="1"/>
</dbReference>
<feature type="region of interest" description="Disordered" evidence="6">
    <location>
        <begin position="1785"/>
        <end position="1806"/>
    </location>
</feature>
<dbReference type="GO" id="GO:0005524">
    <property type="term" value="F:ATP binding"/>
    <property type="evidence" value="ECO:0007669"/>
    <property type="project" value="InterPro"/>
</dbReference>
<comment type="similarity">
    <text evidence="2">Belongs to the WD repeat L(2)GL family.</text>
</comment>
<feature type="region of interest" description="Disordered" evidence="6">
    <location>
        <begin position="1494"/>
        <end position="1528"/>
    </location>
</feature>
<sequence>MPGRLTDKQIATLSDLTNITNMNEILDNICVVRIVGTPEHTTVREYIKKSMRDLGWTVESDVFEANTPIFGKLEFENIIAKLNPNAKRYLALACHFDSKYTRERDFIGATDSAVPCAQLINLATIMSRYLPRQQDISLMFIFFDGEEAFEEWGPNDSIYGAKHLAEKWHNKKTAYDGENHFSELDKMDMLVLLDLLGAPDPTFYNYFENTEKWYSFLVNTENKLAGMRKLESYSYGKPKQSYFQPYSFQPHIEDDHIPFLRKMETKSLEGNMKKISAICLESSGKHLLLGTEAGNIYLLNYETFVMSDNIIYQEVVMQNVPEDYKKNPGAVEAIAEQPGHPDNILIGYNRGLMVLWNKATPGAQQTFVSTQQLESVHWISENRFVSSHNDGSYAFWSPGSDAVPEPTTLYGPFPCKAVTKILVYPTTEHGELVLFSGGMQRASYGDRHTITVMTKDKHLVFDFTSKIIDFFTVFPEEEEEGNNENPVNPEALIVLAEEEVVAIDLTNPEWKMMPLPYLVSLHASAVTCSQHVPNVPEELWEAIVAAGKAQTEHLYSDKTWPINGGNFSPGPINLNKPKGRELLLTGHEDGTVRFWNASDVSLTPLYKYNSSILFTGEHLDVLEQPPEDDEDEWPPFKKVGIFDPYSDDPRLAVKKVLLCPLSSTLVVAGTAGHVITATVSSEAVNKEIKAVTMNIVNDRDGFVWKGHDHLPPRTTSISFAVGFQPQSLLQLYPPAAVTALALHSEWGLLATGTAHGLAVFDYTRAKAVSVKCTLNPNVQNTTPTLWAGTNNGTVYVFTLAIPAGVRRTEEDVNCTLGKEIQLKHRAPVIAITILDGSSVPLPESYEAEKGVMPGPDMTSPHRVVIASEEQFKIFNLPSLKPYCKYKLTAHEGSRVRKTGFAKFSCPVQPAGIHEETCLLCLTNLGDCLVLSIPELRRQLNAAAIKREDINGISSLIFTKAGEALYLHSSSELQRISLSAGKITKADCVLNLPPRARSSTERPENVNEVAQEQGVVEGAPEIEGETQESQPPTVANRVITENGIVGATGEEESPKESSLRPATSSIDVNGEDDRQDLSSIGDITIDSVKDHLLNSSLFRNATSSEDLHNRLAGLKMEVTSRTSEVSTQNQSLVVKTTTVVTQTTNSTTANGEVEMNQANESQHVNSTTVEREIRSGVETTTTHATITLPPNVEISAADLANLEVTTTTVTTTTERSKAPLARPEEISRTDYIHSRNFIHRDIKPDNFLMGLGKKGNLVYIIDFGLAKKYRDGRTHKHIPYRENKNLTGTARYASINTHLGIEQSRRDDLESLGYVLMYFNRGSLPWQGLKAATKRQKYERISEKKMSTPVEELCKGYPVEFASYLRYCRDLRFEERPDYSHLRQLFRALFHGQGFTYDYVFDWNMLKFGNARQPTLPSAQQAPMHSQPSNAALPSGTNNDQEHRSSEISTFIFLFISAFRPYTRQCLPNASGPTVGPTLGRLDPNSSLRAIRQKREMETRGDQDNQDKNDLQVGHSQQPAPSGNETAAAATATRVINPCQFSTFKSTTPGNRVAPPPPPDVAASLDLTGLNLGRSRELGSNRIAEINPATTSRDYYQPTMSRTRERSPNTASRQLDKQSYFFHGHKTEKDVDRKVVMFEDLGTKGILMDYVRLAADDAEDTAAISGGSMNCFSGPDKERSYIDYNDDKKHRCPTTSSIRHLTVTHEMQRDSGNVEFLEKEGEIFKKSSNEFLQETFTSKRRNFSFRNKEKTHKSLESLENSIYIPAVDCKSLDLLPEEQSKTFFHGKQRSFDSSQKSTKKSVDSTTANKTRKRFNFLQRVGRSLHFLPREREKRQDLSKREERTINGQCPQTDQEKCEYFLQRHQKNVDFFERTPSAPANRAPVQSNLGSFDEVDRAVAAQNSASRIKDAQLEESTFHAKRDSNNSMMVDTTENNIKQHNSDASKSLVRSDISTNIELTVTMMQSRLPLIESPMASVATQDTVSGNKDSLDIGYSISEFGRLYLHTLQNIDHTADGLRSLENAADATEKRKRYVEWLQMRDDYEILSHGMNSCDSLAHSKPEGNLEILINILLDIFVWICI</sequence>
<dbReference type="InterPro" id="IPR013577">
    <property type="entry name" value="LLGL2"/>
</dbReference>
<dbReference type="InterPro" id="IPR036322">
    <property type="entry name" value="WD40_repeat_dom_sf"/>
</dbReference>
<proteinExistence type="inferred from homology"/>
<dbReference type="InterPro" id="IPR008271">
    <property type="entry name" value="Ser/Thr_kinase_AS"/>
</dbReference>
<evidence type="ECO:0000256" key="1">
    <source>
        <dbReference type="ARBA" id="ARBA00004419"/>
    </source>
</evidence>
<dbReference type="SMART" id="SM00220">
    <property type="entry name" value="S_TKc"/>
    <property type="match status" value="1"/>
</dbReference>
<dbReference type="InterPro" id="IPR001680">
    <property type="entry name" value="WD40_rpt"/>
</dbReference>